<gene>
    <name evidence="2" type="ORF">BaRGS_00015912</name>
</gene>
<dbReference type="Proteomes" id="UP001519460">
    <property type="component" value="Unassembled WGS sequence"/>
</dbReference>
<sequence>MQNPSVDVSLESYVKHGLKNELDFVQYCDSGTHGILFLNCCMSASCFDCFISHKAGFLATQQSPCAELKLVEANIAHVSICLAETFPASRSTLLLITSSSSSSSSYNFVFLLFFFLQLRLPPLLLLITSSSSSSSSYNFVFLLLFFLQLRLPPLLLLITSSSSSSSSYNFVFLLFFFL</sequence>
<evidence type="ECO:0000256" key="1">
    <source>
        <dbReference type="SAM" id="Phobius"/>
    </source>
</evidence>
<evidence type="ECO:0000313" key="3">
    <source>
        <dbReference type="Proteomes" id="UP001519460"/>
    </source>
</evidence>
<keyword evidence="3" id="KW-1185">Reference proteome</keyword>
<accession>A0ABD0L119</accession>
<keyword evidence="1" id="KW-1133">Transmembrane helix</keyword>
<proteinExistence type="predicted"/>
<feature type="transmembrane region" description="Helical" evidence="1">
    <location>
        <begin position="122"/>
        <end position="147"/>
    </location>
</feature>
<protein>
    <submittedName>
        <fullName evidence="2">Uncharacterized protein</fullName>
    </submittedName>
</protein>
<feature type="transmembrane region" description="Helical" evidence="1">
    <location>
        <begin position="154"/>
        <end position="177"/>
    </location>
</feature>
<comment type="caution">
    <text evidence="2">The sequence shown here is derived from an EMBL/GenBank/DDBJ whole genome shotgun (WGS) entry which is preliminary data.</text>
</comment>
<name>A0ABD0L119_9CAEN</name>
<dbReference type="AlphaFoldDB" id="A0ABD0L119"/>
<dbReference type="EMBL" id="JACVVK020000099">
    <property type="protein sequence ID" value="KAK7492774.1"/>
    <property type="molecule type" value="Genomic_DNA"/>
</dbReference>
<keyword evidence="1" id="KW-0472">Membrane</keyword>
<keyword evidence="1" id="KW-0812">Transmembrane</keyword>
<organism evidence="2 3">
    <name type="scientific">Batillaria attramentaria</name>
    <dbReference type="NCBI Taxonomy" id="370345"/>
    <lineage>
        <taxon>Eukaryota</taxon>
        <taxon>Metazoa</taxon>
        <taxon>Spiralia</taxon>
        <taxon>Lophotrochozoa</taxon>
        <taxon>Mollusca</taxon>
        <taxon>Gastropoda</taxon>
        <taxon>Caenogastropoda</taxon>
        <taxon>Sorbeoconcha</taxon>
        <taxon>Cerithioidea</taxon>
        <taxon>Batillariidae</taxon>
        <taxon>Batillaria</taxon>
    </lineage>
</organism>
<evidence type="ECO:0000313" key="2">
    <source>
        <dbReference type="EMBL" id="KAK7492774.1"/>
    </source>
</evidence>
<feature type="transmembrane region" description="Helical" evidence="1">
    <location>
        <begin position="93"/>
        <end position="116"/>
    </location>
</feature>
<reference evidence="2 3" key="1">
    <citation type="journal article" date="2023" name="Sci. Data">
        <title>Genome assembly of the Korean intertidal mud-creeper Batillaria attramentaria.</title>
        <authorList>
            <person name="Patra A.K."/>
            <person name="Ho P.T."/>
            <person name="Jun S."/>
            <person name="Lee S.J."/>
            <person name="Kim Y."/>
            <person name="Won Y.J."/>
        </authorList>
    </citation>
    <scope>NUCLEOTIDE SEQUENCE [LARGE SCALE GENOMIC DNA]</scope>
    <source>
        <strain evidence="2">Wonlab-2016</strain>
    </source>
</reference>